<protein>
    <submittedName>
        <fullName evidence="2">Uncharacterized protein</fullName>
    </submittedName>
</protein>
<proteinExistence type="predicted"/>
<evidence type="ECO:0000313" key="3">
    <source>
        <dbReference type="Proteomes" id="UP000694383"/>
    </source>
</evidence>
<accession>A0A8C7Z048</accession>
<reference evidence="2" key="1">
    <citation type="submission" date="2025-08" db="UniProtKB">
        <authorList>
            <consortium name="Ensembl"/>
        </authorList>
    </citation>
    <scope>IDENTIFICATION</scope>
</reference>
<sequence>MLGHKVINNQCGIIWKFEMKRKIPHSLASNTLVPPSTSLNAKPSRPSARRSWLPLPCLP</sequence>
<feature type="region of interest" description="Disordered" evidence="1">
    <location>
        <begin position="34"/>
        <end position="59"/>
    </location>
</feature>
<dbReference type="Proteomes" id="UP000694383">
    <property type="component" value="Unplaced"/>
</dbReference>
<dbReference type="AlphaFoldDB" id="A0A8C7Z048"/>
<name>A0A8C7Z048_9TELE</name>
<evidence type="ECO:0000256" key="1">
    <source>
        <dbReference type="SAM" id="MobiDB-lite"/>
    </source>
</evidence>
<organism evidence="2 3">
    <name type="scientific">Oryzias sinensis</name>
    <name type="common">Chinese medaka</name>
    <dbReference type="NCBI Taxonomy" id="183150"/>
    <lineage>
        <taxon>Eukaryota</taxon>
        <taxon>Metazoa</taxon>
        <taxon>Chordata</taxon>
        <taxon>Craniata</taxon>
        <taxon>Vertebrata</taxon>
        <taxon>Euteleostomi</taxon>
        <taxon>Actinopterygii</taxon>
        <taxon>Neopterygii</taxon>
        <taxon>Teleostei</taxon>
        <taxon>Neoteleostei</taxon>
        <taxon>Acanthomorphata</taxon>
        <taxon>Ovalentaria</taxon>
        <taxon>Atherinomorphae</taxon>
        <taxon>Beloniformes</taxon>
        <taxon>Adrianichthyidae</taxon>
        <taxon>Oryziinae</taxon>
        <taxon>Oryzias</taxon>
    </lineage>
</organism>
<keyword evidence="3" id="KW-1185">Reference proteome</keyword>
<evidence type="ECO:0000313" key="2">
    <source>
        <dbReference type="Ensembl" id="ENSOSIP00000035149.1"/>
    </source>
</evidence>
<reference evidence="2" key="2">
    <citation type="submission" date="2025-09" db="UniProtKB">
        <authorList>
            <consortium name="Ensembl"/>
        </authorList>
    </citation>
    <scope>IDENTIFICATION</scope>
</reference>
<dbReference type="Ensembl" id="ENSOSIT00000037057.1">
    <property type="protein sequence ID" value="ENSOSIP00000035149.1"/>
    <property type="gene ID" value="ENSOSIG00000017572.1"/>
</dbReference>